<reference evidence="1 2" key="1">
    <citation type="submission" date="2015-07" db="EMBL/GenBank/DDBJ databases">
        <title>The genome of the fungus Escovopsis weberi, a specialized disease agent of ant agriculture.</title>
        <authorList>
            <person name="de Man T.J."/>
            <person name="Stajich J.E."/>
            <person name="Kubicek C.P."/>
            <person name="Chenthamara K."/>
            <person name="Atanasova L."/>
            <person name="Druzhinina I.S."/>
            <person name="Birnbaum S."/>
            <person name="Barribeau S.M."/>
            <person name="Teiling C."/>
            <person name="Suen G."/>
            <person name="Currie C."/>
            <person name="Gerardo N.M."/>
        </authorList>
    </citation>
    <scope>NUCLEOTIDE SEQUENCE [LARGE SCALE GENOMIC DNA]</scope>
</reference>
<dbReference type="PANTHER" id="PTHR13618">
    <property type="entry name" value="LEUCINE ZIPPER CONTAINING TRANSCRIPTION FACTOR LZF1"/>
    <property type="match status" value="1"/>
</dbReference>
<name>A0A0M9VVH3_ESCWE</name>
<dbReference type="PANTHER" id="PTHR13618:SF1">
    <property type="entry name" value="PROTEIN ROGDI HOMOLOG"/>
    <property type="match status" value="1"/>
</dbReference>
<organism evidence="1 2">
    <name type="scientific">Escovopsis weberi</name>
    <dbReference type="NCBI Taxonomy" id="150374"/>
    <lineage>
        <taxon>Eukaryota</taxon>
        <taxon>Fungi</taxon>
        <taxon>Dikarya</taxon>
        <taxon>Ascomycota</taxon>
        <taxon>Pezizomycotina</taxon>
        <taxon>Sordariomycetes</taxon>
        <taxon>Hypocreomycetidae</taxon>
        <taxon>Hypocreales</taxon>
        <taxon>Hypocreaceae</taxon>
        <taxon>Escovopsis</taxon>
    </lineage>
</organism>
<dbReference type="OrthoDB" id="66510at2759"/>
<dbReference type="STRING" id="150374.A0A0M9VVH3"/>
<proteinExistence type="predicted"/>
<sequence>MSFDIWPPVTPTELESKAKQAQDRELEWIARRTIAACRELKLGLEGCYALLAPAEPGSTLVMSTPRNEKVKGTITRVGTRIVKGSLGLQLRMMPPQTLTLAPAHDIPVPALEDLHIRLTESIDLLALVLSHAEARAPDAHSLSSALRLLTDSIASAVALLKGPPVGDPLRDWTSESVAPTSFAPPLGPNLSFYIAVRECAVVLWLRVLEPVNAPVHLGTRLGLVIGTLRRLEHDEMDLVFRYKKNDDDDGGGGGGGGPFSSGASVYTLPPPRSSASTFSGFSGFSGFSNFSAAAPRGYENVYVREKVRVESADPNLISLHAKLGYLSIMLAQARRNLAAVMNAELEI</sequence>
<dbReference type="Proteomes" id="UP000053831">
    <property type="component" value="Unassembled WGS sequence"/>
</dbReference>
<accession>A0A0M9VVH3</accession>
<dbReference type="Pfam" id="PF10259">
    <property type="entry name" value="Rogdi_lz"/>
    <property type="match status" value="1"/>
</dbReference>
<dbReference type="EMBL" id="LGSR01000013">
    <property type="protein sequence ID" value="KOS20969.1"/>
    <property type="molecule type" value="Genomic_DNA"/>
</dbReference>
<evidence type="ECO:0000313" key="1">
    <source>
        <dbReference type="EMBL" id="KOS20969.1"/>
    </source>
</evidence>
<dbReference type="GO" id="GO:0043291">
    <property type="term" value="C:RAVE complex"/>
    <property type="evidence" value="ECO:0007669"/>
    <property type="project" value="TreeGrafter"/>
</dbReference>
<comment type="caution">
    <text evidence="1">The sequence shown here is derived from an EMBL/GenBank/DDBJ whole genome shotgun (WGS) entry which is preliminary data.</text>
</comment>
<protein>
    <recommendedName>
        <fullName evidence="3">37S ribosomal protein rsm22</fullName>
    </recommendedName>
</protein>
<keyword evidence="2" id="KW-1185">Reference proteome</keyword>
<dbReference type="InterPro" id="IPR028241">
    <property type="entry name" value="RAVE2/Rogdi"/>
</dbReference>
<evidence type="ECO:0000313" key="2">
    <source>
        <dbReference type="Proteomes" id="UP000053831"/>
    </source>
</evidence>
<dbReference type="AlphaFoldDB" id="A0A0M9VVH3"/>
<gene>
    <name evidence="1" type="ORF">ESCO_004087</name>
</gene>
<evidence type="ECO:0008006" key="3">
    <source>
        <dbReference type="Google" id="ProtNLM"/>
    </source>
</evidence>